<name>A0A7C9UXE9_9PROT</name>
<sequence>MLVEDYRLTRKRFRILTESFAKLTPSLDLDRMLRGGEVFAATDIASSTIDRRQLEALDRVISTLRDVEKINRAGLMIDDGDVVGRGLRETIAEDRDIALLEQLFATLRSLQ</sequence>
<dbReference type="EMBL" id="JAAIYP010000010">
    <property type="protein sequence ID" value="NFV79071.1"/>
    <property type="molecule type" value="Genomic_DNA"/>
</dbReference>
<proteinExistence type="predicted"/>
<reference evidence="1 2" key="1">
    <citation type="submission" date="2020-02" db="EMBL/GenBank/DDBJ databases">
        <authorList>
            <person name="Dziuba M."/>
            <person name="Kuznetsov B."/>
            <person name="Mardanov A."/>
            <person name="Ravin N."/>
            <person name="Grouzdev D."/>
        </authorList>
    </citation>
    <scope>NUCLEOTIDE SEQUENCE [LARGE SCALE GENOMIC DNA]</scope>
    <source>
        <strain evidence="1 2">SpK</strain>
    </source>
</reference>
<protein>
    <submittedName>
        <fullName evidence="1">Uncharacterized protein</fullName>
    </submittedName>
</protein>
<dbReference type="Proteomes" id="UP000480684">
    <property type="component" value="Unassembled WGS sequence"/>
</dbReference>
<evidence type="ECO:0000313" key="1">
    <source>
        <dbReference type="EMBL" id="NFV79071.1"/>
    </source>
</evidence>
<accession>A0A7C9UXE9</accession>
<keyword evidence="2" id="KW-1185">Reference proteome</keyword>
<dbReference type="AlphaFoldDB" id="A0A7C9UXE9"/>
<comment type="caution">
    <text evidence="1">The sequence shown here is derived from an EMBL/GenBank/DDBJ whole genome shotgun (WGS) entry which is preliminary data.</text>
</comment>
<organism evidence="1 2">
    <name type="scientific">Magnetospirillum aberrantis SpK</name>
    <dbReference type="NCBI Taxonomy" id="908842"/>
    <lineage>
        <taxon>Bacteria</taxon>
        <taxon>Pseudomonadati</taxon>
        <taxon>Pseudomonadota</taxon>
        <taxon>Alphaproteobacteria</taxon>
        <taxon>Rhodospirillales</taxon>
        <taxon>Rhodospirillaceae</taxon>
        <taxon>Magnetospirillum</taxon>
    </lineage>
</organism>
<gene>
    <name evidence="1" type="ORF">G4223_02945</name>
</gene>
<dbReference type="RefSeq" id="WP_163674784.1">
    <property type="nucleotide sequence ID" value="NZ_JAAIYP010000010.1"/>
</dbReference>
<evidence type="ECO:0000313" key="2">
    <source>
        <dbReference type="Proteomes" id="UP000480684"/>
    </source>
</evidence>